<dbReference type="Proteomes" id="UP001215598">
    <property type="component" value="Unassembled WGS sequence"/>
</dbReference>
<dbReference type="EMBL" id="JARKIB010000430">
    <property type="protein sequence ID" value="KAJ7708590.1"/>
    <property type="molecule type" value="Genomic_DNA"/>
</dbReference>
<feature type="compositionally biased region" description="Low complexity" evidence="1">
    <location>
        <begin position="29"/>
        <end position="54"/>
    </location>
</feature>
<feature type="region of interest" description="Disordered" evidence="1">
    <location>
        <begin position="82"/>
        <end position="102"/>
    </location>
</feature>
<feature type="compositionally biased region" description="Polar residues" evidence="1">
    <location>
        <begin position="11"/>
        <end position="20"/>
    </location>
</feature>
<dbReference type="AlphaFoldDB" id="A0AAD7MAP4"/>
<evidence type="ECO:0000313" key="3">
    <source>
        <dbReference type="Proteomes" id="UP001215598"/>
    </source>
</evidence>
<feature type="region of interest" description="Disordered" evidence="1">
    <location>
        <begin position="650"/>
        <end position="693"/>
    </location>
</feature>
<comment type="caution">
    <text evidence="2">The sequence shown here is derived from an EMBL/GenBank/DDBJ whole genome shotgun (WGS) entry which is preliminary data.</text>
</comment>
<keyword evidence="3" id="KW-1185">Reference proteome</keyword>
<gene>
    <name evidence="2" type="ORF">B0H16DRAFT_1746156</name>
</gene>
<sequence>MTEPVAEPISANPTEYSTAQPAPATIPVASSASRSGATTGTTDDVATTTVSASSPGPLGTTLYTDDQGYLYLRYADGRRARIAELPSRSPSTTGPDKQAGIPMHHSALFDTAHTRSTQGSEVQGTPRSDEVNPLPDLQLDIDPNTLSNEQLLQLNAIRAHLGTANARLTTTTAMLAEQQASAEDMHDSIHAVRVEVLSRMDSLRNEVNSQRAHLNRCLDDNVCTLKDNGASIAQVNEILEVMERNQGQHCRPREEPIPYESVSSAPGVNIPADIRTSVDAMVPPRVPAESATDFDKCAAAALRSKERTHQAFPLPNVPAEDREGELDDPDDSTRRYTILNAHPLPGPNVHHGAFMGARFPTTSDTRHGGNPASEIAQLRAWRDISHLEERAEGMRMMEGASTAHRPAIAGMATTASGYHAAIGANGRDVVTEFADNMGEILRATIEHRVGARFELPPHVRPAKLDNPARYSGQDDHEVFMTCLEKLLGWMRVSNFGGLDLDSYRVSLLSGYLEGNALQWFTTEIDNPRVHGGNPLHFSDVICAMHGRYVKSSSAQRATRAFENVSYRPDKGLEKFASDLIAKGGAMIEIPSEFTLKDRFLKGIPKWIGRELKMRRGMTAQFTPWDTLRVNAHQLWETDLGMKDKDNALEASSAKTVARTTPRGAVATERAPAKSADRSYPRANPLPTATKTSSNGVRSCFSCGGTDHIAKDKVCP</sequence>
<evidence type="ECO:0000256" key="1">
    <source>
        <dbReference type="SAM" id="MobiDB-lite"/>
    </source>
</evidence>
<name>A0AAD7MAP4_9AGAR</name>
<feature type="compositionally biased region" description="Basic and acidic residues" evidence="1">
    <location>
        <begin position="670"/>
        <end position="679"/>
    </location>
</feature>
<organism evidence="2 3">
    <name type="scientific">Mycena metata</name>
    <dbReference type="NCBI Taxonomy" id="1033252"/>
    <lineage>
        <taxon>Eukaryota</taxon>
        <taxon>Fungi</taxon>
        <taxon>Dikarya</taxon>
        <taxon>Basidiomycota</taxon>
        <taxon>Agaricomycotina</taxon>
        <taxon>Agaricomycetes</taxon>
        <taxon>Agaricomycetidae</taxon>
        <taxon>Agaricales</taxon>
        <taxon>Marasmiineae</taxon>
        <taxon>Mycenaceae</taxon>
        <taxon>Mycena</taxon>
    </lineage>
</organism>
<accession>A0AAD7MAP4</accession>
<feature type="compositionally biased region" description="Polar residues" evidence="1">
    <location>
        <begin position="115"/>
        <end position="126"/>
    </location>
</feature>
<evidence type="ECO:0000313" key="2">
    <source>
        <dbReference type="EMBL" id="KAJ7708590.1"/>
    </source>
</evidence>
<protein>
    <submittedName>
        <fullName evidence="2">Uncharacterized protein</fullName>
    </submittedName>
</protein>
<proteinExistence type="predicted"/>
<feature type="region of interest" description="Disordered" evidence="1">
    <location>
        <begin position="115"/>
        <end position="134"/>
    </location>
</feature>
<feature type="region of interest" description="Disordered" evidence="1">
    <location>
        <begin position="1"/>
        <end position="62"/>
    </location>
</feature>
<reference evidence="2" key="1">
    <citation type="submission" date="2023-03" db="EMBL/GenBank/DDBJ databases">
        <title>Massive genome expansion in bonnet fungi (Mycena s.s.) driven by repeated elements and novel gene families across ecological guilds.</title>
        <authorList>
            <consortium name="Lawrence Berkeley National Laboratory"/>
            <person name="Harder C.B."/>
            <person name="Miyauchi S."/>
            <person name="Viragh M."/>
            <person name="Kuo A."/>
            <person name="Thoen E."/>
            <person name="Andreopoulos B."/>
            <person name="Lu D."/>
            <person name="Skrede I."/>
            <person name="Drula E."/>
            <person name="Henrissat B."/>
            <person name="Morin E."/>
            <person name="Kohler A."/>
            <person name="Barry K."/>
            <person name="LaButti K."/>
            <person name="Morin E."/>
            <person name="Salamov A."/>
            <person name="Lipzen A."/>
            <person name="Mereny Z."/>
            <person name="Hegedus B."/>
            <person name="Baldrian P."/>
            <person name="Stursova M."/>
            <person name="Weitz H."/>
            <person name="Taylor A."/>
            <person name="Grigoriev I.V."/>
            <person name="Nagy L.G."/>
            <person name="Martin F."/>
            <person name="Kauserud H."/>
        </authorList>
    </citation>
    <scope>NUCLEOTIDE SEQUENCE</scope>
    <source>
        <strain evidence="2">CBHHK182m</strain>
    </source>
</reference>